<dbReference type="GO" id="GO:0071949">
    <property type="term" value="F:FAD binding"/>
    <property type="evidence" value="ECO:0007669"/>
    <property type="project" value="InterPro"/>
</dbReference>
<dbReference type="PANTHER" id="PTHR45444">
    <property type="entry name" value="XANTHINE DEHYDROGENASE"/>
    <property type="match status" value="1"/>
</dbReference>
<protein>
    <submittedName>
        <fullName evidence="8">Xanthine dehydrogenase small subunit</fullName>
        <ecNumber evidence="8">1.17.1.4</ecNumber>
    </submittedName>
</protein>
<dbReference type="PANTHER" id="PTHR45444:SF3">
    <property type="entry name" value="XANTHINE DEHYDROGENASE"/>
    <property type="match status" value="1"/>
</dbReference>
<dbReference type="PROSITE" id="PS51387">
    <property type="entry name" value="FAD_PCMH"/>
    <property type="match status" value="1"/>
</dbReference>
<dbReference type="Gene3D" id="3.30.390.50">
    <property type="entry name" value="CO dehydrogenase flavoprotein, C-terminal domain"/>
    <property type="match status" value="1"/>
</dbReference>
<dbReference type="EC" id="1.17.1.4" evidence="8"/>
<evidence type="ECO:0000256" key="2">
    <source>
        <dbReference type="ARBA" id="ARBA00022723"/>
    </source>
</evidence>
<dbReference type="Proteomes" id="UP000319828">
    <property type="component" value="Unassembled WGS sequence"/>
</dbReference>
<dbReference type="OrthoDB" id="9775084at2"/>
<dbReference type="Pfam" id="PF00111">
    <property type="entry name" value="Fer2"/>
    <property type="match status" value="1"/>
</dbReference>
<evidence type="ECO:0000313" key="8">
    <source>
        <dbReference type="EMBL" id="TVO36735.1"/>
    </source>
</evidence>
<evidence type="ECO:0000256" key="3">
    <source>
        <dbReference type="ARBA" id="ARBA00022827"/>
    </source>
</evidence>
<dbReference type="InterPro" id="IPR036318">
    <property type="entry name" value="FAD-bd_PCMH-like_sf"/>
</dbReference>
<dbReference type="InterPro" id="IPR016169">
    <property type="entry name" value="FAD-bd_PCMH_sub2"/>
</dbReference>
<accession>A0A557P7V0</accession>
<dbReference type="NCBIfam" id="TIGR02963">
    <property type="entry name" value="xanthine_xdhA"/>
    <property type="match status" value="1"/>
</dbReference>
<evidence type="ECO:0000313" key="9">
    <source>
        <dbReference type="Proteomes" id="UP000319828"/>
    </source>
</evidence>
<name>A0A557P7V0_9VIBR</name>
<evidence type="ECO:0000259" key="6">
    <source>
        <dbReference type="PROSITE" id="PS51085"/>
    </source>
</evidence>
<dbReference type="InterPro" id="IPR001041">
    <property type="entry name" value="2Fe-2S_ferredoxin-type"/>
</dbReference>
<dbReference type="SUPFAM" id="SSF47741">
    <property type="entry name" value="CO dehydrogenase ISP C-domain like"/>
    <property type="match status" value="1"/>
</dbReference>
<dbReference type="GO" id="GO:0004854">
    <property type="term" value="F:xanthine dehydrogenase activity"/>
    <property type="evidence" value="ECO:0007669"/>
    <property type="project" value="UniProtKB-EC"/>
</dbReference>
<dbReference type="PIRSF" id="PIRSF036557">
    <property type="entry name" value="XdhA_RC"/>
    <property type="match status" value="1"/>
</dbReference>
<dbReference type="SUPFAM" id="SSF56176">
    <property type="entry name" value="FAD-binding/transporter-associated domain-like"/>
    <property type="match status" value="1"/>
</dbReference>
<dbReference type="EMBL" id="VMKJ01000014">
    <property type="protein sequence ID" value="TVO36735.1"/>
    <property type="molecule type" value="Genomic_DNA"/>
</dbReference>
<dbReference type="CDD" id="cd00207">
    <property type="entry name" value="fer2"/>
    <property type="match status" value="1"/>
</dbReference>
<keyword evidence="1" id="KW-0285">Flavoprotein</keyword>
<dbReference type="AlphaFoldDB" id="A0A557P7V0"/>
<sequence length="495" mass="54764">MITFLLNQTLKRETNISPNMTVLNYLRTELHKTGTKEGCGSGDCGACTVVLGELVDGKLQYRSVNSCLTFVSSLHGKQLITVEDLKNKQSLHPVQQALVDFHGSQCGYCTPGFIMSMFALSKNKPSADKEDVMESLAGNLCRCTGYRPIVDAALSLSSDQPLLDQFAELEQQTIAKLEKIESKTAPLVLGNLTSFSPTTIDELAELYERHPKAKLVAGGTDLALEVTQFHREIETLINVTGVADMKTIRETEQDIVIGANMPISDCYGTLAKYYPDFGHLLHRFASLQVRNQGTIGGNVANASPIGDTPPLLIALNARLKLRKGQQIREVAIDEYFINYKVTVQQESEFIEQIIIPKPMDSNNTQYFSAYKLSKRIDDDISAVCGAFNFTIESGVVVDARVAFGGMAATPKRADLCEKALIGKAWDKTTVEAAMAQLAQDFEPLSDFRASKEYRSKTASNMLLRFFLEQQTKVISQQNSHNFKQHSIETRVTSYV</sequence>
<dbReference type="InterPro" id="IPR002888">
    <property type="entry name" value="2Fe-2S-bd"/>
</dbReference>
<dbReference type="InterPro" id="IPR036884">
    <property type="entry name" value="2Fe-2S-bd_dom_sf"/>
</dbReference>
<gene>
    <name evidence="8" type="primary">xdhA</name>
    <name evidence="8" type="ORF">FOF44_08590</name>
</gene>
<proteinExistence type="predicted"/>
<dbReference type="Gene3D" id="3.30.465.10">
    <property type="match status" value="1"/>
</dbReference>
<dbReference type="InterPro" id="IPR036683">
    <property type="entry name" value="CO_DH_flav_C_dom_sf"/>
</dbReference>
<dbReference type="Gene3D" id="3.30.43.10">
    <property type="entry name" value="Uridine Diphospho-n-acetylenolpyruvylglucosamine Reductase, domain 2"/>
    <property type="match status" value="1"/>
</dbReference>
<dbReference type="InterPro" id="IPR012675">
    <property type="entry name" value="Beta-grasp_dom_sf"/>
</dbReference>
<dbReference type="GO" id="GO:0051537">
    <property type="term" value="F:2 iron, 2 sulfur cluster binding"/>
    <property type="evidence" value="ECO:0007669"/>
    <property type="project" value="InterPro"/>
</dbReference>
<dbReference type="Gene3D" id="3.10.20.30">
    <property type="match status" value="1"/>
</dbReference>
<evidence type="ECO:0000259" key="7">
    <source>
        <dbReference type="PROSITE" id="PS51387"/>
    </source>
</evidence>
<dbReference type="SMART" id="SM01092">
    <property type="entry name" value="CO_deh_flav_C"/>
    <property type="match status" value="1"/>
</dbReference>
<dbReference type="InterPro" id="IPR016166">
    <property type="entry name" value="FAD-bd_PCMH"/>
</dbReference>
<dbReference type="InterPro" id="IPR012175">
    <property type="entry name" value="Xanth_DH_ssu_bac"/>
</dbReference>
<dbReference type="InterPro" id="IPR014307">
    <property type="entry name" value="Xanthine_DH_ssu"/>
</dbReference>
<keyword evidence="2" id="KW-0479">Metal-binding</keyword>
<keyword evidence="4 8" id="KW-0560">Oxidoreductase</keyword>
<dbReference type="Pfam" id="PF03450">
    <property type="entry name" value="CO_deh_flav_C"/>
    <property type="match status" value="1"/>
</dbReference>
<dbReference type="SUPFAM" id="SSF55447">
    <property type="entry name" value="CO dehydrogenase flavoprotein C-terminal domain-like"/>
    <property type="match status" value="1"/>
</dbReference>
<comment type="caution">
    <text evidence="8">The sequence shown here is derived from an EMBL/GenBank/DDBJ whole genome shotgun (WGS) entry which is preliminary data.</text>
</comment>
<dbReference type="PROSITE" id="PS51085">
    <property type="entry name" value="2FE2S_FER_2"/>
    <property type="match status" value="1"/>
</dbReference>
<reference evidence="8 9" key="1">
    <citation type="submission" date="2019-07" db="EMBL/GenBank/DDBJ databases">
        <title>The draft genome sequence of Vibrio algivorus M1486.</title>
        <authorList>
            <person name="Meng X."/>
        </authorList>
    </citation>
    <scope>NUCLEOTIDE SEQUENCE [LARGE SCALE GENOMIC DNA]</scope>
    <source>
        <strain evidence="8 9">M1486</strain>
    </source>
</reference>
<keyword evidence="5" id="KW-0408">Iron</keyword>
<dbReference type="InterPro" id="IPR006058">
    <property type="entry name" value="2Fe2S_fd_BS"/>
</dbReference>
<dbReference type="InterPro" id="IPR016167">
    <property type="entry name" value="FAD-bd_PCMH_sub1"/>
</dbReference>
<dbReference type="GO" id="GO:0005506">
    <property type="term" value="F:iron ion binding"/>
    <property type="evidence" value="ECO:0007669"/>
    <property type="project" value="InterPro"/>
</dbReference>
<dbReference type="PROSITE" id="PS00197">
    <property type="entry name" value="2FE2S_FER_1"/>
    <property type="match status" value="1"/>
</dbReference>
<dbReference type="InterPro" id="IPR036010">
    <property type="entry name" value="2Fe-2S_ferredoxin-like_sf"/>
</dbReference>
<dbReference type="Pfam" id="PF01799">
    <property type="entry name" value="Fer2_2"/>
    <property type="match status" value="1"/>
</dbReference>
<dbReference type="SUPFAM" id="SSF54292">
    <property type="entry name" value="2Fe-2S ferredoxin-like"/>
    <property type="match status" value="1"/>
</dbReference>
<dbReference type="Gene3D" id="1.10.150.120">
    <property type="entry name" value="[2Fe-2S]-binding domain"/>
    <property type="match status" value="1"/>
</dbReference>
<keyword evidence="3" id="KW-0274">FAD</keyword>
<organism evidence="8 9">
    <name type="scientific">Vibrio algivorus</name>
    <dbReference type="NCBI Taxonomy" id="1667024"/>
    <lineage>
        <taxon>Bacteria</taxon>
        <taxon>Pseudomonadati</taxon>
        <taxon>Pseudomonadota</taxon>
        <taxon>Gammaproteobacteria</taxon>
        <taxon>Vibrionales</taxon>
        <taxon>Vibrionaceae</taxon>
        <taxon>Vibrio</taxon>
    </lineage>
</organism>
<dbReference type="InterPro" id="IPR005107">
    <property type="entry name" value="CO_DH_flav_C"/>
</dbReference>
<dbReference type="Pfam" id="PF00941">
    <property type="entry name" value="FAD_binding_5"/>
    <property type="match status" value="1"/>
</dbReference>
<feature type="domain" description="FAD-binding PCMH-type" evidence="7">
    <location>
        <begin position="187"/>
        <end position="360"/>
    </location>
</feature>
<evidence type="ECO:0000256" key="4">
    <source>
        <dbReference type="ARBA" id="ARBA00023002"/>
    </source>
</evidence>
<evidence type="ECO:0000256" key="1">
    <source>
        <dbReference type="ARBA" id="ARBA00022630"/>
    </source>
</evidence>
<evidence type="ECO:0000256" key="5">
    <source>
        <dbReference type="ARBA" id="ARBA00023004"/>
    </source>
</evidence>
<dbReference type="InterPro" id="IPR002346">
    <property type="entry name" value="Mopterin_DH_FAD-bd"/>
</dbReference>
<dbReference type="InterPro" id="IPR016208">
    <property type="entry name" value="Ald_Oxase/xanthine_DH-like"/>
</dbReference>
<dbReference type="RefSeq" id="WP_144388081.1">
    <property type="nucleotide sequence ID" value="NZ_CANNCB010000021.1"/>
</dbReference>
<feature type="domain" description="2Fe-2S ferredoxin-type" evidence="6">
    <location>
        <begin position="1"/>
        <end position="85"/>
    </location>
</feature>